<dbReference type="AlphaFoldDB" id="A7F3N0"/>
<organism evidence="1 2">
    <name type="scientific">Sclerotinia sclerotiorum (strain ATCC 18683 / 1980 / Ss-1)</name>
    <name type="common">White mold</name>
    <name type="synonym">Whetzelinia sclerotiorum</name>
    <dbReference type="NCBI Taxonomy" id="665079"/>
    <lineage>
        <taxon>Eukaryota</taxon>
        <taxon>Fungi</taxon>
        <taxon>Dikarya</taxon>
        <taxon>Ascomycota</taxon>
        <taxon>Pezizomycotina</taxon>
        <taxon>Leotiomycetes</taxon>
        <taxon>Helotiales</taxon>
        <taxon>Sclerotiniaceae</taxon>
        <taxon>Sclerotinia</taxon>
    </lineage>
</organism>
<dbReference type="Proteomes" id="UP000001312">
    <property type="component" value="Unassembled WGS sequence"/>
</dbReference>
<name>A7F3N0_SCLS1</name>
<evidence type="ECO:0000313" key="1">
    <source>
        <dbReference type="EMBL" id="EDN97351.1"/>
    </source>
</evidence>
<proteinExistence type="predicted"/>
<evidence type="ECO:0000313" key="2">
    <source>
        <dbReference type="Proteomes" id="UP000001312"/>
    </source>
</evidence>
<dbReference type="GeneID" id="5482969"/>
<dbReference type="InParanoid" id="A7F3N0"/>
<reference evidence="2" key="1">
    <citation type="journal article" date="2011" name="PLoS Genet.">
        <title>Genomic analysis of the necrotrophic fungal pathogens Sclerotinia sclerotiorum and Botrytis cinerea.</title>
        <authorList>
            <person name="Amselem J."/>
            <person name="Cuomo C.A."/>
            <person name="van Kan J.A."/>
            <person name="Viaud M."/>
            <person name="Benito E.P."/>
            <person name="Couloux A."/>
            <person name="Coutinho P.M."/>
            <person name="de Vries R.P."/>
            <person name="Dyer P.S."/>
            <person name="Fillinger S."/>
            <person name="Fournier E."/>
            <person name="Gout L."/>
            <person name="Hahn M."/>
            <person name="Kohn L."/>
            <person name="Lapalu N."/>
            <person name="Plummer K.M."/>
            <person name="Pradier J.M."/>
            <person name="Quevillon E."/>
            <person name="Sharon A."/>
            <person name="Simon A."/>
            <person name="ten Have A."/>
            <person name="Tudzynski B."/>
            <person name="Tudzynski P."/>
            <person name="Wincker P."/>
            <person name="Andrew M."/>
            <person name="Anthouard V."/>
            <person name="Beever R.E."/>
            <person name="Beffa R."/>
            <person name="Benoit I."/>
            <person name="Bouzid O."/>
            <person name="Brault B."/>
            <person name="Chen Z."/>
            <person name="Choquer M."/>
            <person name="Collemare J."/>
            <person name="Cotton P."/>
            <person name="Danchin E.G."/>
            <person name="Da Silva C."/>
            <person name="Gautier A."/>
            <person name="Giraud C."/>
            <person name="Giraud T."/>
            <person name="Gonzalez C."/>
            <person name="Grossetete S."/>
            <person name="Guldener U."/>
            <person name="Henrissat B."/>
            <person name="Howlett B.J."/>
            <person name="Kodira C."/>
            <person name="Kretschmer M."/>
            <person name="Lappartient A."/>
            <person name="Leroch M."/>
            <person name="Levis C."/>
            <person name="Mauceli E."/>
            <person name="Neuveglise C."/>
            <person name="Oeser B."/>
            <person name="Pearson M."/>
            <person name="Poulain J."/>
            <person name="Poussereau N."/>
            <person name="Quesneville H."/>
            <person name="Rascle C."/>
            <person name="Schumacher J."/>
            <person name="Segurens B."/>
            <person name="Sexton A."/>
            <person name="Silva E."/>
            <person name="Sirven C."/>
            <person name="Soanes D.M."/>
            <person name="Talbot N.J."/>
            <person name="Templeton M."/>
            <person name="Yandava C."/>
            <person name="Yarden O."/>
            <person name="Zeng Q."/>
            <person name="Rollins J.A."/>
            <person name="Lebrun M.H."/>
            <person name="Dickman M."/>
        </authorList>
    </citation>
    <scope>NUCLEOTIDE SEQUENCE [LARGE SCALE GENOMIC DNA]</scope>
    <source>
        <strain evidence="2">ATCC 18683 / 1980 / Ss-1</strain>
    </source>
</reference>
<gene>
    <name evidence="1" type="ORF">SS1G_11876</name>
</gene>
<dbReference type="EMBL" id="CH476640">
    <property type="protein sequence ID" value="EDN97351.1"/>
    <property type="molecule type" value="Genomic_DNA"/>
</dbReference>
<protein>
    <submittedName>
        <fullName evidence="1">Uncharacterized protein</fullName>
    </submittedName>
</protein>
<accession>A7F3N0</accession>
<dbReference type="RefSeq" id="XP_001586847.1">
    <property type="nucleotide sequence ID" value="XM_001586797.1"/>
</dbReference>
<sequence>MSKIIFEVQVRSKKRKRQQREKDLVQITKTDFPNIPSSSFYWLYWTSWSFYIRLPRKKGNNNSEGWREYDGIKDSFKYNIELTDAQNRGGFHNRGYHFLGINIQATREHVTHSKQLLLADREPLIMATKGHPNSFTMRVLRIPRFLRCFAYQDLSHCELLILGAFHEHLKPVFSIEKCLGQGTIPWVSETKQFPAMMEKLFHSHQPAQSSRSYETDTRTTFLGTEHKILVRLSSASRGKLYNDYRESEINPYLLGI</sequence>
<keyword evidence="2" id="KW-1185">Reference proteome</keyword>
<dbReference type="KEGG" id="ssl:SS1G_11876"/>